<dbReference type="SUPFAM" id="SSF50494">
    <property type="entry name" value="Trypsin-like serine proteases"/>
    <property type="match status" value="1"/>
</dbReference>
<evidence type="ECO:0000313" key="5">
    <source>
        <dbReference type="Proteomes" id="UP000801492"/>
    </source>
</evidence>
<dbReference type="InterPro" id="IPR043504">
    <property type="entry name" value="Peptidase_S1_PA_chymotrypsin"/>
</dbReference>
<feature type="domain" description="Peptidase S1" evidence="3">
    <location>
        <begin position="27"/>
        <end position="305"/>
    </location>
</feature>
<dbReference type="GO" id="GO:0006508">
    <property type="term" value="P:proteolysis"/>
    <property type="evidence" value="ECO:0007669"/>
    <property type="project" value="InterPro"/>
</dbReference>
<dbReference type="PRINTS" id="PR00722">
    <property type="entry name" value="CHYMOTRYPSIN"/>
</dbReference>
<dbReference type="OrthoDB" id="10466291at2759"/>
<evidence type="ECO:0000256" key="2">
    <source>
        <dbReference type="ARBA" id="ARBA00024195"/>
    </source>
</evidence>
<dbReference type="InterPro" id="IPR001314">
    <property type="entry name" value="Peptidase_S1A"/>
</dbReference>
<sequence length="305" mass="34766">MTITSLLYFYITHFIYSKCQQLYLERIGEGSELEDPTIFPFFAQIELPVYGRPGKTSRCGGSLVHQQWILTAAHCFPNSIEKINWILQQNKDMVFMGTVRVYSSIFAKKNSFIEIHQHPNYSRIRIKNKLTFIKNNIAVAKLKKPYKLTSTVGTIPLFSIFSECNLGTVIGVGTAFPDRDYEDGLESIKYSQLIITKTEDFGPPLESMPNTTFYTLTKMEKDQASSSYMFRGSAGEPFVCEINFVIGQIGVFSQEGPEESNEHVPHVEFLGENIKQALYEEDCATVLKCKRISYLIYVVLIYLLS</sequence>
<gene>
    <name evidence="4" type="ORF">ILUMI_10853</name>
</gene>
<dbReference type="InterPro" id="IPR018114">
    <property type="entry name" value="TRYPSIN_HIS"/>
</dbReference>
<name>A0A8K0CX52_IGNLU</name>
<keyword evidence="1" id="KW-1015">Disulfide bond</keyword>
<dbReference type="InterPro" id="IPR001254">
    <property type="entry name" value="Trypsin_dom"/>
</dbReference>
<dbReference type="PROSITE" id="PS00134">
    <property type="entry name" value="TRYPSIN_HIS"/>
    <property type="match status" value="1"/>
</dbReference>
<reference evidence="4" key="1">
    <citation type="submission" date="2019-08" db="EMBL/GenBank/DDBJ databases">
        <title>The genome of the North American firefly Photinus pyralis.</title>
        <authorList>
            <consortium name="Photinus pyralis genome working group"/>
            <person name="Fallon T.R."/>
            <person name="Sander Lower S.E."/>
            <person name="Weng J.-K."/>
        </authorList>
    </citation>
    <scope>NUCLEOTIDE SEQUENCE</scope>
    <source>
        <strain evidence="4">TRF0915ILg1</strain>
        <tissue evidence="4">Whole body</tissue>
    </source>
</reference>
<proteinExistence type="inferred from homology"/>
<protein>
    <recommendedName>
        <fullName evidence="3">Peptidase S1 domain-containing protein</fullName>
    </recommendedName>
</protein>
<comment type="similarity">
    <text evidence="2">Belongs to the peptidase S1 family. CLIP subfamily.</text>
</comment>
<evidence type="ECO:0000256" key="1">
    <source>
        <dbReference type="ARBA" id="ARBA00023157"/>
    </source>
</evidence>
<dbReference type="InterPro" id="IPR051487">
    <property type="entry name" value="Ser/Thr_Proteases_Immune/Dev"/>
</dbReference>
<evidence type="ECO:0000313" key="4">
    <source>
        <dbReference type="EMBL" id="KAF2895325.1"/>
    </source>
</evidence>
<dbReference type="SMART" id="SM00020">
    <property type="entry name" value="Tryp_SPc"/>
    <property type="match status" value="1"/>
</dbReference>
<comment type="caution">
    <text evidence="4">The sequence shown here is derived from an EMBL/GenBank/DDBJ whole genome shotgun (WGS) entry which is preliminary data.</text>
</comment>
<keyword evidence="5" id="KW-1185">Reference proteome</keyword>
<dbReference type="InterPro" id="IPR009003">
    <property type="entry name" value="Peptidase_S1_PA"/>
</dbReference>
<dbReference type="Gene3D" id="2.40.10.10">
    <property type="entry name" value="Trypsin-like serine proteases"/>
    <property type="match status" value="1"/>
</dbReference>
<dbReference type="PANTHER" id="PTHR24256">
    <property type="entry name" value="TRYPTASE-RELATED"/>
    <property type="match status" value="1"/>
</dbReference>
<organism evidence="4 5">
    <name type="scientific">Ignelater luminosus</name>
    <name type="common">Cucubano</name>
    <name type="synonym">Pyrophorus luminosus</name>
    <dbReference type="NCBI Taxonomy" id="2038154"/>
    <lineage>
        <taxon>Eukaryota</taxon>
        <taxon>Metazoa</taxon>
        <taxon>Ecdysozoa</taxon>
        <taxon>Arthropoda</taxon>
        <taxon>Hexapoda</taxon>
        <taxon>Insecta</taxon>
        <taxon>Pterygota</taxon>
        <taxon>Neoptera</taxon>
        <taxon>Endopterygota</taxon>
        <taxon>Coleoptera</taxon>
        <taxon>Polyphaga</taxon>
        <taxon>Elateriformia</taxon>
        <taxon>Elateroidea</taxon>
        <taxon>Elateridae</taxon>
        <taxon>Agrypninae</taxon>
        <taxon>Pyrophorini</taxon>
        <taxon>Ignelater</taxon>
    </lineage>
</organism>
<accession>A0A8K0CX52</accession>
<dbReference type="EMBL" id="VTPC01006040">
    <property type="protein sequence ID" value="KAF2895325.1"/>
    <property type="molecule type" value="Genomic_DNA"/>
</dbReference>
<dbReference type="GO" id="GO:0004252">
    <property type="term" value="F:serine-type endopeptidase activity"/>
    <property type="evidence" value="ECO:0007669"/>
    <property type="project" value="InterPro"/>
</dbReference>
<dbReference type="PROSITE" id="PS50240">
    <property type="entry name" value="TRYPSIN_DOM"/>
    <property type="match status" value="1"/>
</dbReference>
<evidence type="ECO:0000259" key="3">
    <source>
        <dbReference type="PROSITE" id="PS50240"/>
    </source>
</evidence>
<dbReference type="AlphaFoldDB" id="A0A8K0CX52"/>
<dbReference type="Proteomes" id="UP000801492">
    <property type="component" value="Unassembled WGS sequence"/>
</dbReference>
<dbReference type="Pfam" id="PF00089">
    <property type="entry name" value="Trypsin"/>
    <property type="match status" value="1"/>
</dbReference>